<accession>A0A392M9G9</accession>
<sequence length="92" mass="10754">MKKLIRCCHAEFREEQRLKDIDGVKGDDPTHDKDRENCHREEMQLDVEADAKRRTTQERKTLKRYTVEGLVITSDVEAPALIEDADNKKIET</sequence>
<dbReference type="Proteomes" id="UP000265520">
    <property type="component" value="Unassembled WGS sequence"/>
</dbReference>
<proteinExistence type="predicted"/>
<organism evidence="1 2">
    <name type="scientific">Trifolium medium</name>
    <dbReference type="NCBI Taxonomy" id="97028"/>
    <lineage>
        <taxon>Eukaryota</taxon>
        <taxon>Viridiplantae</taxon>
        <taxon>Streptophyta</taxon>
        <taxon>Embryophyta</taxon>
        <taxon>Tracheophyta</taxon>
        <taxon>Spermatophyta</taxon>
        <taxon>Magnoliopsida</taxon>
        <taxon>eudicotyledons</taxon>
        <taxon>Gunneridae</taxon>
        <taxon>Pentapetalae</taxon>
        <taxon>rosids</taxon>
        <taxon>fabids</taxon>
        <taxon>Fabales</taxon>
        <taxon>Fabaceae</taxon>
        <taxon>Papilionoideae</taxon>
        <taxon>50 kb inversion clade</taxon>
        <taxon>NPAAA clade</taxon>
        <taxon>Hologalegina</taxon>
        <taxon>IRL clade</taxon>
        <taxon>Trifolieae</taxon>
        <taxon>Trifolium</taxon>
    </lineage>
</organism>
<dbReference type="AlphaFoldDB" id="A0A392M9G9"/>
<dbReference type="EMBL" id="LXQA010005853">
    <property type="protein sequence ID" value="MCH83849.1"/>
    <property type="molecule type" value="Genomic_DNA"/>
</dbReference>
<evidence type="ECO:0000313" key="2">
    <source>
        <dbReference type="Proteomes" id="UP000265520"/>
    </source>
</evidence>
<comment type="caution">
    <text evidence="1">The sequence shown here is derived from an EMBL/GenBank/DDBJ whole genome shotgun (WGS) entry which is preliminary data.</text>
</comment>
<evidence type="ECO:0000313" key="1">
    <source>
        <dbReference type="EMBL" id="MCH83849.1"/>
    </source>
</evidence>
<keyword evidence="2" id="KW-1185">Reference proteome</keyword>
<reference evidence="1 2" key="1">
    <citation type="journal article" date="2018" name="Front. Plant Sci.">
        <title>Red Clover (Trifolium pratense) and Zigzag Clover (T. medium) - A Picture of Genomic Similarities and Differences.</title>
        <authorList>
            <person name="Dluhosova J."/>
            <person name="Istvanek J."/>
            <person name="Nedelnik J."/>
            <person name="Repkova J."/>
        </authorList>
    </citation>
    <scope>NUCLEOTIDE SEQUENCE [LARGE SCALE GENOMIC DNA]</scope>
    <source>
        <strain evidence="2">cv. 10/8</strain>
        <tissue evidence="1">Leaf</tissue>
    </source>
</reference>
<protein>
    <submittedName>
        <fullName evidence="1">Uncharacterized protein</fullName>
    </submittedName>
</protein>
<name>A0A392M9G9_9FABA</name>
<gene>
    <name evidence="1" type="ORF">A2U01_0004675</name>
</gene>